<feature type="domain" description="Translocation and assembly module TamB C-terminal" evidence="6">
    <location>
        <begin position="1041"/>
        <end position="1483"/>
    </location>
</feature>
<comment type="caution">
    <text evidence="7">The sequence shown here is derived from an EMBL/GenBank/DDBJ whole genome shotgun (WGS) entry which is preliminary data.</text>
</comment>
<dbReference type="EMBL" id="SEWY01000002">
    <property type="protein sequence ID" value="TBH74458.1"/>
    <property type="molecule type" value="Genomic_DNA"/>
</dbReference>
<keyword evidence="8" id="KW-1185">Reference proteome</keyword>
<evidence type="ECO:0000313" key="8">
    <source>
        <dbReference type="Proteomes" id="UP000293583"/>
    </source>
</evidence>
<dbReference type="GO" id="GO:0005886">
    <property type="term" value="C:plasma membrane"/>
    <property type="evidence" value="ECO:0007669"/>
    <property type="project" value="InterPro"/>
</dbReference>
<evidence type="ECO:0000256" key="5">
    <source>
        <dbReference type="SAM" id="Phobius"/>
    </source>
</evidence>
<keyword evidence="4 5" id="KW-0472">Membrane</keyword>
<dbReference type="GO" id="GO:0009306">
    <property type="term" value="P:protein secretion"/>
    <property type="evidence" value="ECO:0007669"/>
    <property type="project" value="InterPro"/>
</dbReference>
<evidence type="ECO:0000256" key="2">
    <source>
        <dbReference type="ARBA" id="ARBA00022692"/>
    </source>
</evidence>
<evidence type="ECO:0000259" key="6">
    <source>
        <dbReference type="Pfam" id="PF04357"/>
    </source>
</evidence>
<dbReference type="InterPro" id="IPR007452">
    <property type="entry name" value="TamB_C"/>
</dbReference>
<proteinExistence type="predicted"/>
<dbReference type="PANTHER" id="PTHR36985">
    <property type="entry name" value="TRANSLOCATION AND ASSEMBLY MODULE SUBUNIT TAMB"/>
    <property type="match status" value="1"/>
</dbReference>
<name>A0A4Q9BGU3_9BACT</name>
<dbReference type="PANTHER" id="PTHR36985:SF1">
    <property type="entry name" value="TRANSLOCATION AND ASSEMBLY MODULE SUBUNIT TAMB"/>
    <property type="match status" value="1"/>
</dbReference>
<comment type="subcellular location">
    <subcellularLocation>
        <location evidence="1">Membrane</location>
        <topology evidence="1">Single-pass membrane protein</topology>
    </subcellularLocation>
</comment>
<dbReference type="Pfam" id="PF04357">
    <property type="entry name" value="TamB"/>
    <property type="match status" value="2"/>
</dbReference>
<reference evidence="7 8" key="1">
    <citation type="submission" date="2019-02" db="EMBL/GenBank/DDBJ databases">
        <title>Genome of a new Bacteroidetes strain.</title>
        <authorList>
            <person name="Pitt A."/>
        </authorList>
    </citation>
    <scope>NUCLEOTIDE SEQUENCE [LARGE SCALE GENOMIC DNA]</scope>
    <source>
        <strain evidence="7 8">103A-SOEBACH</strain>
    </source>
</reference>
<keyword evidence="2 5" id="KW-0812">Transmembrane</keyword>
<keyword evidence="3 5" id="KW-1133">Transmembrane helix</keyword>
<dbReference type="OrthoDB" id="9811276at2"/>
<evidence type="ECO:0000313" key="7">
    <source>
        <dbReference type="EMBL" id="TBH74458.1"/>
    </source>
</evidence>
<dbReference type="RefSeq" id="WP_130922915.1">
    <property type="nucleotide sequence ID" value="NZ_JAANOM010000001.1"/>
</dbReference>
<evidence type="ECO:0000256" key="3">
    <source>
        <dbReference type="ARBA" id="ARBA00022989"/>
    </source>
</evidence>
<feature type="domain" description="Translocation and assembly module TamB C-terminal" evidence="6">
    <location>
        <begin position="836"/>
        <end position="1007"/>
    </location>
</feature>
<feature type="transmembrane region" description="Helical" evidence="5">
    <location>
        <begin position="12"/>
        <end position="30"/>
    </location>
</feature>
<organism evidence="7 8">
    <name type="scientific">Aquirufa antheringensis</name>
    <dbReference type="NCBI Taxonomy" id="2516559"/>
    <lineage>
        <taxon>Bacteria</taxon>
        <taxon>Pseudomonadati</taxon>
        <taxon>Bacteroidota</taxon>
        <taxon>Cytophagia</taxon>
        <taxon>Cytophagales</taxon>
        <taxon>Flectobacillaceae</taxon>
        <taxon>Aquirufa</taxon>
    </lineage>
</organism>
<dbReference type="Proteomes" id="UP000293583">
    <property type="component" value="Unassembled WGS sequence"/>
</dbReference>
<evidence type="ECO:0000256" key="1">
    <source>
        <dbReference type="ARBA" id="ARBA00004167"/>
    </source>
</evidence>
<gene>
    <name evidence="7" type="ORF">EWU20_04760</name>
</gene>
<evidence type="ECO:0000256" key="4">
    <source>
        <dbReference type="ARBA" id="ARBA00023136"/>
    </source>
</evidence>
<accession>A0A4Q9BGU3</accession>
<sequence length="1493" mass="167727">MVKYLKIFVKTILYGLLGIFLLIFATILLLRAPVNQTLLANYLTPKVEKAIGYPVKMQGIQVKFFDEVSIKGLEVKDPWGAKMIQIDQLDVNFSIAHLFLQTGKPSLDYARLTRPNVHLIFEKKTGKMNIEEFILRLEKWITGGVKTVKKGPSSIFTIPEAEVIDGAFSLDDNTVKSEATRRHFDISHFTLAKVYSKVKNFYIKNDTLGLQAIGLRTKDPLTGFDVKSLNTVFMISDHQMRFDQLDLRFNDSRVTRKFVVNYRDMSSMTRWITDVDMQADFNGALVKGEDLGRFVEAMYDYKGMYRLKGLLRGTVAKLDLKKFELGFGAKSVLRGDFNFKGLPEVDKTEMDFTMRSSLFYPQDLGTYITKPAAENMVILGPVAFDGLFKGNNRIFRTAGKLKTGLGYVEADVKMNLQDSMAFSRYDGKIKLQKFKLGKLLGMESMLGTLDAEGNLKGSGFAKKSANIDFDGKVSEIFFNQYLYHKLTLKGNFQKQLFKGDVISKDTNLVATMSGLIDLRGAKPVYQMQGEITHSNLHNLRLLDPQLSLTTDFELDFKGDRFDDLEGRTVFYNSTLRTPNKPDLHVELVTLTSENGPGQKRHYKLTSDLVSAEISGEFTPSLLQSQLSQLAKEYALFFQKGSDERWGYYATHRHEIDTKYKADFTVICHRVDPILARFFPSVQIGENTVFSGNISKGRTLSVSLEAYPDTLVLGGYHFYQSVFSFQSSKFLGAPEVSSSLVFSSRKQQLNFLTPTEHFKLDALWDQDRINFGLDFKQQGEENSAHLAGAWAFEEEGLSLKFKDTYFRILGQDWAMDPANKITIQGPEWKADRVLVANQNQSISLQGSLSTDTTETIKLRANHFQLSTLKPLFATKTTGELNGEIAIQDWYNHTRLDSWLLVDSLRLNKFYIGNLQGVGTYLADDKAMDLNLNLNRLGESVLSLTGTYKPFEEEQKLNVKAELNQTDLQILEPFTEGVFSGLKGSASGNLHIGGLPTKPEITGDIVFSKAGAVFDYLKTSMSVSDTVNFTPRKIYAKNWKVLDSEGNKALVNTTLQFPEGKPFELDIQANLDQYKLLNTSREPNSIYYGLGYASGPMRVSGSIDNLVVSADLKSEKGTRLFIPLDREEDASEAEDYSFVSEIAATNVEQTTASVSTKLQEDGITLDLRLALTPEAYGEVQFDAKKGDVMRMYGSGDIKMNLDKKGSFKMVGDYAIDQGDYTFTLQNLINKKFAIQRGSKISWTGDPLEANVNIKAIYTQYASLFPILLDTTNKGNLPEFKRRYPVDVTISLQDRLLSPSVNFDIGIRDYPKDMTLNGAVTAFTNRIKTDDQELTRQVSNLLLFGQLVSPFGGSGLALGNLMGNFTEMLSNQLSNLASKINKDLDISVSLGGGVLNQDILSNLQLRASYNFNDRLRITRSGGFTDARNQTSPQVLLGDWALEWFVKPDGSLRLKTYNRNVQTTILGSFNSYQINQTVGASLLYNKGFNTFFWQKKK</sequence>
<protein>
    <recommendedName>
        <fullName evidence="6">Translocation and assembly module TamB C-terminal domain-containing protein</fullName>
    </recommendedName>
</protein>